<dbReference type="InterPro" id="IPR036397">
    <property type="entry name" value="RNaseH_sf"/>
</dbReference>
<dbReference type="InterPro" id="IPR003593">
    <property type="entry name" value="AAA+_ATPase"/>
</dbReference>
<dbReference type="SUPFAM" id="SSF52540">
    <property type="entry name" value="P-loop containing nucleoside triphosphate hydrolases"/>
    <property type="match status" value="1"/>
</dbReference>
<dbReference type="InterPro" id="IPR045735">
    <property type="entry name" value="Spore_III_AA_AAA+_ATPase"/>
</dbReference>
<dbReference type="Gene3D" id="3.30.420.10">
    <property type="entry name" value="Ribonuclease H-like superfamily/Ribonuclease H"/>
    <property type="match status" value="1"/>
</dbReference>
<dbReference type="InterPro" id="IPR027417">
    <property type="entry name" value="P-loop_NTPase"/>
</dbReference>
<dbReference type="Pfam" id="PF01612">
    <property type="entry name" value="DNA_pol_A_exo1"/>
    <property type="match status" value="1"/>
</dbReference>
<feature type="region of interest" description="Disordered" evidence="3">
    <location>
        <begin position="530"/>
        <end position="560"/>
    </location>
</feature>
<dbReference type="Pfam" id="PF19568">
    <property type="entry name" value="Spore_III_AA"/>
    <property type="match status" value="1"/>
</dbReference>
<reference evidence="5 6" key="1">
    <citation type="submission" date="2023-05" db="EMBL/GenBank/DDBJ databases">
        <title>A 100% complete, gapless, phased diploid assembly of the Scenedesmus obliquus UTEX 3031 genome.</title>
        <authorList>
            <person name="Biondi T.C."/>
            <person name="Hanschen E.R."/>
            <person name="Kwon T."/>
            <person name="Eng W."/>
            <person name="Kruse C.P.S."/>
            <person name="Koehler S.I."/>
            <person name="Kunde Y."/>
            <person name="Gleasner C.D."/>
            <person name="You Mak K.T."/>
            <person name="Polle J."/>
            <person name="Hovde B.T."/>
            <person name="Starkenburg S.R."/>
        </authorList>
    </citation>
    <scope>NUCLEOTIDE SEQUENCE [LARGE SCALE GENOMIC DNA]</scope>
    <source>
        <strain evidence="5 6">DOE0152z</strain>
    </source>
</reference>
<dbReference type="CDD" id="cd00009">
    <property type="entry name" value="AAA"/>
    <property type="match status" value="1"/>
</dbReference>
<dbReference type="Gene3D" id="3.40.50.300">
    <property type="entry name" value="P-loop containing nucleotide triphosphate hydrolases"/>
    <property type="match status" value="1"/>
</dbReference>
<dbReference type="InterPro" id="IPR012337">
    <property type="entry name" value="RNaseH-like_sf"/>
</dbReference>
<keyword evidence="2" id="KW-0067">ATP-binding</keyword>
<evidence type="ECO:0000313" key="6">
    <source>
        <dbReference type="Proteomes" id="UP001244341"/>
    </source>
</evidence>
<protein>
    <recommendedName>
        <fullName evidence="4">AAA+ ATPase domain-containing protein</fullName>
    </recommendedName>
</protein>
<feature type="domain" description="AAA+ ATPase" evidence="4">
    <location>
        <begin position="335"/>
        <end position="479"/>
    </location>
</feature>
<sequence>MEQRCVSEAWWSLDHPLLNPVSAINALWPAEAADAEARIKRSAAMALYLSPSNCSSSVPAVAAAVDKDVGSTKKLGLSKSFGQLFVPAAAANSSSQQQQQQQQPAAIYLVQVPEAQLAAAALLQQLRPLLEEAAICKVMHDARWDSCVLQAQFGVTLAGVLDTQLLAGLTNLAARSAGQSAAAAAAAADRAADGGGSSSSAACQWDGAMGRVGLGRLYEACGFPEPTKGSMAAAFDANPRLWFSRPLPADAIEYAANDVRYLLPAAHSLLQQLPAALMALGSLQQLLSQQGPQALRLQQQLLPGVGRHLPGVALLLADLLSSMKASLRGELGAERPQSLLLLGRPGSGKTTLLRDIARLMSLPPSEGGLGLAVIIVDTSNEIAGDAEECHPCIGRARRMMVARREEQAGVLVQAVQNHNPDVVVVDEIGTAKEVAAARTICERSVLLVGTAHGSSLAGLLRNPELRSLLGGLAAVTLGDAEAKASNAGHKTRFERAGAATFVTLLELQAKNKWRLHLDVEQSVDTLLAHGNNSALPDSSSSSSSSSMAANPRSQVNMQVRSRDASGRMLVHFESPAAARQALAAADLVAAAAAAG</sequence>
<dbReference type="EMBL" id="CP126210">
    <property type="protein sequence ID" value="WIA12322.1"/>
    <property type="molecule type" value="Genomic_DNA"/>
</dbReference>
<accession>A0ABY8TT74</accession>
<dbReference type="SMART" id="SM00382">
    <property type="entry name" value="AAA"/>
    <property type="match status" value="1"/>
</dbReference>
<evidence type="ECO:0000259" key="4">
    <source>
        <dbReference type="SMART" id="SM00382"/>
    </source>
</evidence>
<evidence type="ECO:0000256" key="2">
    <source>
        <dbReference type="ARBA" id="ARBA00022840"/>
    </source>
</evidence>
<dbReference type="PANTHER" id="PTHR20953">
    <property type="entry name" value="KINASE-RELATED"/>
    <property type="match status" value="1"/>
</dbReference>
<keyword evidence="6" id="KW-1185">Reference proteome</keyword>
<evidence type="ECO:0000256" key="3">
    <source>
        <dbReference type="SAM" id="MobiDB-lite"/>
    </source>
</evidence>
<evidence type="ECO:0000313" key="5">
    <source>
        <dbReference type="EMBL" id="WIA12322.1"/>
    </source>
</evidence>
<gene>
    <name evidence="5" type="ORF">OEZ85_012377</name>
</gene>
<dbReference type="InterPro" id="IPR002562">
    <property type="entry name" value="3'-5'_exonuclease_dom"/>
</dbReference>
<keyword evidence="1" id="KW-0547">Nucleotide-binding</keyword>
<organism evidence="5 6">
    <name type="scientific">Tetradesmus obliquus</name>
    <name type="common">Green alga</name>
    <name type="synonym">Acutodesmus obliquus</name>
    <dbReference type="NCBI Taxonomy" id="3088"/>
    <lineage>
        <taxon>Eukaryota</taxon>
        <taxon>Viridiplantae</taxon>
        <taxon>Chlorophyta</taxon>
        <taxon>core chlorophytes</taxon>
        <taxon>Chlorophyceae</taxon>
        <taxon>CS clade</taxon>
        <taxon>Sphaeropleales</taxon>
        <taxon>Scenedesmaceae</taxon>
        <taxon>Tetradesmus</taxon>
    </lineage>
</organism>
<dbReference type="PANTHER" id="PTHR20953:SF13">
    <property type="entry name" value="EXPRESSED PROTEIN"/>
    <property type="match status" value="1"/>
</dbReference>
<dbReference type="Proteomes" id="UP001244341">
    <property type="component" value="Chromosome 3b"/>
</dbReference>
<dbReference type="SUPFAM" id="SSF53098">
    <property type="entry name" value="Ribonuclease H-like"/>
    <property type="match status" value="1"/>
</dbReference>
<proteinExistence type="predicted"/>
<name>A0ABY8TT74_TETOB</name>
<evidence type="ECO:0000256" key="1">
    <source>
        <dbReference type="ARBA" id="ARBA00022741"/>
    </source>
</evidence>
<feature type="compositionally biased region" description="Polar residues" evidence="3">
    <location>
        <begin position="547"/>
        <end position="559"/>
    </location>
</feature>